<dbReference type="Gene3D" id="1.20.910.10">
    <property type="entry name" value="Heme oxygenase-like"/>
    <property type="match status" value="1"/>
</dbReference>
<evidence type="ECO:0000313" key="2">
    <source>
        <dbReference type="EMBL" id="GHH74452.1"/>
    </source>
</evidence>
<sequence length="268" mass="28902">MSTVTPSAVTPSAVTPPARPATAVGPSGGSRRNSELVRAKIGLLMPGFSALTSRLWTSPSVAELYPRYLRLLHTAIRATVPLMDLALERSEALAPTDPVAAGLVGYLTKHRREERGHDDWVREDLAAIGQDPDTLLSAMPGTAVANLVGAQYYWIRHHHPVCLLGHIAVLEGYPPSPQLTAYLRERTGYPAEGFRTLHRHATLDVRHRDELLRFLDELPLGPEHHTAIGVSALHTLQATTVLFEELLATAPEAPPAPVAGPGPAARPV</sequence>
<dbReference type="Pfam" id="PF14518">
    <property type="entry name" value="Haem_oxygenas_2"/>
    <property type="match status" value="1"/>
</dbReference>
<comment type="caution">
    <text evidence="2">The sequence shown here is derived from an EMBL/GenBank/DDBJ whole genome shotgun (WGS) entry which is preliminary data.</text>
</comment>
<evidence type="ECO:0000256" key="1">
    <source>
        <dbReference type="SAM" id="MobiDB-lite"/>
    </source>
</evidence>
<feature type="region of interest" description="Disordered" evidence="1">
    <location>
        <begin position="1"/>
        <end position="32"/>
    </location>
</feature>
<gene>
    <name evidence="2" type="ORF">GCM10018781_41070</name>
</gene>
<feature type="compositionally biased region" description="Low complexity" evidence="1">
    <location>
        <begin position="1"/>
        <end position="24"/>
    </location>
</feature>
<reference evidence="2" key="2">
    <citation type="submission" date="2020-09" db="EMBL/GenBank/DDBJ databases">
        <authorList>
            <person name="Sun Q."/>
            <person name="Ohkuma M."/>
        </authorList>
    </citation>
    <scope>NUCLEOTIDE SEQUENCE</scope>
    <source>
        <strain evidence="2">JCM 4646</strain>
    </source>
</reference>
<dbReference type="RefSeq" id="WP_190212349.1">
    <property type="nucleotide sequence ID" value="NZ_BNBO01000023.1"/>
</dbReference>
<accession>A0A919FXQ3</accession>
<name>A0A919FXQ3_9ACTN</name>
<organism evidence="2 3">
    <name type="scientific">Kitasatospora indigofera</name>
    <dbReference type="NCBI Taxonomy" id="67307"/>
    <lineage>
        <taxon>Bacteria</taxon>
        <taxon>Bacillati</taxon>
        <taxon>Actinomycetota</taxon>
        <taxon>Actinomycetes</taxon>
        <taxon>Kitasatosporales</taxon>
        <taxon>Streptomycetaceae</taxon>
        <taxon>Kitasatospora</taxon>
    </lineage>
</organism>
<evidence type="ECO:0008006" key="4">
    <source>
        <dbReference type="Google" id="ProtNLM"/>
    </source>
</evidence>
<proteinExistence type="predicted"/>
<dbReference type="EMBL" id="BNBO01000023">
    <property type="protein sequence ID" value="GHH74452.1"/>
    <property type="molecule type" value="Genomic_DNA"/>
</dbReference>
<dbReference type="SUPFAM" id="SSF48613">
    <property type="entry name" value="Heme oxygenase-like"/>
    <property type="match status" value="1"/>
</dbReference>
<protein>
    <recommendedName>
        <fullName evidence="4">Iron-containing redox enzyme family protein</fullName>
    </recommendedName>
</protein>
<reference evidence="2" key="1">
    <citation type="journal article" date="2014" name="Int. J. Syst. Evol. Microbiol.">
        <title>Complete genome sequence of Corynebacterium casei LMG S-19264T (=DSM 44701T), isolated from a smear-ripened cheese.</title>
        <authorList>
            <consortium name="US DOE Joint Genome Institute (JGI-PGF)"/>
            <person name="Walter F."/>
            <person name="Albersmeier A."/>
            <person name="Kalinowski J."/>
            <person name="Ruckert C."/>
        </authorList>
    </citation>
    <scope>NUCLEOTIDE SEQUENCE</scope>
    <source>
        <strain evidence="2">JCM 4646</strain>
    </source>
</reference>
<keyword evidence="3" id="KW-1185">Reference proteome</keyword>
<dbReference type="Proteomes" id="UP000617734">
    <property type="component" value="Unassembled WGS sequence"/>
</dbReference>
<dbReference type="InterPro" id="IPR016084">
    <property type="entry name" value="Haem_Oase-like_multi-hlx"/>
</dbReference>
<dbReference type="AlphaFoldDB" id="A0A919FXQ3"/>
<dbReference type="SMART" id="SM01236">
    <property type="entry name" value="Haem_oxygenase_2"/>
    <property type="match status" value="1"/>
</dbReference>
<dbReference type="GeneID" id="95354508"/>
<evidence type="ECO:0000313" key="3">
    <source>
        <dbReference type="Proteomes" id="UP000617734"/>
    </source>
</evidence>